<dbReference type="Gene3D" id="1.10.30.50">
    <property type="match status" value="1"/>
</dbReference>
<feature type="compositionally biased region" description="Basic and acidic residues" evidence="1">
    <location>
        <begin position="17"/>
        <end position="34"/>
    </location>
</feature>
<feature type="domain" description="HNH" evidence="2">
    <location>
        <begin position="300"/>
        <end position="330"/>
    </location>
</feature>
<evidence type="ECO:0000259" key="2">
    <source>
        <dbReference type="Pfam" id="PF01844"/>
    </source>
</evidence>
<feature type="region of interest" description="Disordered" evidence="1">
    <location>
        <begin position="1"/>
        <end position="34"/>
    </location>
</feature>
<accession>A0A9W7GC47</accession>
<dbReference type="EMBL" id="BRYA01000155">
    <property type="protein sequence ID" value="GMI41659.1"/>
    <property type="molecule type" value="Genomic_DNA"/>
</dbReference>
<evidence type="ECO:0000256" key="1">
    <source>
        <dbReference type="SAM" id="MobiDB-lite"/>
    </source>
</evidence>
<organism evidence="3 4">
    <name type="scientific">Triparma columacea</name>
    <dbReference type="NCBI Taxonomy" id="722753"/>
    <lineage>
        <taxon>Eukaryota</taxon>
        <taxon>Sar</taxon>
        <taxon>Stramenopiles</taxon>
        <taxon>Ochrophyta</taxon>
        <taxon>Bolidophyceae</taxon>
        <taxon>Parmales</taxon>
        <taxon>Triparmaceae</taxon>
        <taxon>Triparma</taxon>
    </lineage>
</organism>
<sequence length="480" mass="54449">MNPQFESPQGKGSKAGSSDDSRKNEEEQSKIYDLEEELKKMKTELAEANAKIVKLQEDHANKVIELSKTFISALGTHITANPADSSDSDSEESQPSLGVGDLVKIDVKSRLKDKTGDLLQYGEEVYVKYITDKLKLVNVSREEGGDSLLKRAQDPSLFELCKKAVAQDPECWLDLKQPFPMASDCVYKFLAKECTFTADSLREVPVRSDRGSLTWNGTFYTAQQFEKLLNEWRKKFQEGSPFESSSYKAKTLEKLTEWAFQNCAKIENDVINFETTKVKFRVDRHGNVVGGKGTGNFSITKFDVDHIFPWSKGGLTETENLEALHWRANRIVKKDKFLQELRKEELETGLREDQIVCLFRYIKEVKPFYGKTETRSMKAAAKKWNNREAQKYRDKAISWLTLTAGTGEDLGMHEKISSIGRNDDESYSGEVIFKFLEDWFEGGGAERAKDSKLAPVKIDISPNLEISKTASFNVFQLVPI</sequence>
<reference evidence="4" key="1">
    <citation type="journal article" date="2023" name="Commun. Biol.">
        <title>Genome analysis of Parmales, the sister group of diatoms, reveals the evolutionary specialization of diatoms from phago-mixotrophs to photoautotrophs.</title>
        <authorList>
            <person name="Ban H."/>
            <person name="Sato S."/>
            <person name="Yoshikawa S."/>
            <person name="Yamada K."/>
            <person name="Nakamura Y."/>
            <person name="Ichinomiya M."/>
            <person name="Sato N."/>
            <person name="Blanc-Mathieu R."/>
            <person name="Endo H."/>
            <person name="Kuwata A."/>
            <person name="Ogata H."/>
        </authorList>
    </citation>
    <scope>NUCLEOTIDE SEQUENCE [LARGE SCALE GENOMIC DNA]</scope>
</reference>
<name>A0A9W7GC47_9STRA</name>
<dbReference type="AlphaFoldDB" id="A0A9W7GC47"/>
<dbReference type="CDD" id="cd00085">
    <property type="entry name" value="HNHc"/>
    <property type="match status" value="1"/>
</dbReference>
<proteinExistence type="predicted"/>
<evidence type="ECO:0000313" key="4">
    <source>
        <dbReference type="Proteomes" id="UP001165065"/>
    </source>
</evidence>
<dbReference type="GO" id="GO:0004519">
    <property type="term" value="F:endonuclease activity"/>
    <property type="evidence" value="ECO:0007669"/>
    <property type="project" value="InterPro"/>
</dbReference>
<keyword evidence="4" id="KW-1185">Reference proteome</keyword>
<dbReference type="InterPro" id="IPR002711">
    <property type="entry name" value="HNH"/>
</dbReference>
<dbReference type="GO" id="GO:0003676">
    <property type="term" value="F:nucleic acid binding"/>
    <property type="evidence" value="ECO:0007669"/>
    <property type="project" value="InterPro"/>
</dbReference>
<dbReference type="Proteomes" id="UP001165065">
    <property type="component" value="Unassembled WGS sequence"/>
</dbReference>
<gene>
    <name evidence="3" type="ORF">TrCOL_g12790</name>
</gene>
<dbReference type="PANTHER" id="PTHR33427:SF2">
    <property type="entry name" value="TRICHOHYALIN"/>
    <property type="match status" value="1"/>
</dbReference>
<dbReference type="OrthoDB" id="545965at2759"/>
<evidence type="ECO:0000313" key="3">
    <source>
        <dbReference type="EMBL" id="GMI41659.1"/>
    </source>
</evidence>
<protein>
    <recommendedName>
        <fullName evidence="2">HNH domain-containing protein</fullName>
    </recommendedName>
</protein>
<dbReference type="InterPro" id="IPR003615">
    <property type="entry name" value="HNH_nuc"/>
</dbReference>
<dbReference type="GO" id="GO:0008270">
    <property type="term" value="F:zinc ion binding"/>
    <property type="evidence" value="ECO:0007669"/>
    <property type="project" value="InterPro"/>
</dbReference>
<dbReference type="PANTHER" id="PTHR33427">
    <property type="entry name" value="HNH ENDONUCLEASE"/>
    <property type="match status" value="1"/>
</dbReference>
<dbReference type="Pfam" id="PF01844">
    <property type="entry name" value="HNH"/>
    <property type="match status" value="1"/>
</dbReference>
<comment type="caution">
    <text evidence="3">The sequence shown here is derived from an EMBL/GenBank/DDBJ whole genome shotgun (WGS) entry which is preliminary data.</text>
</comment>